<comment type="caution">
    <text evidence="1">The sequence shown here is derived from an EMBL/GenBank/DDBJ whole genome shotgun (WGS) entry which is preliminary data.</text>
</comment>
<protein>
    <submittedName>
        <fullName evidence="1">Uncharacterized protein</fullName>
    </submittedName>
</protein>
<gene>
    <name evidence="1" type="ORF">Acr_00g0000280</name>
</gene>
<evidence type="ECO:0000313" key="1">
    <source>
        <dbReference type="EMBL" id="GFS28136.1"/>
    </source>
</evidence>
<dbReference type="Proteomes" id="UP000585474">
    <property type="component" value="Unassembled WGS sequence"/>
</dbReference>
<sequence>MVTVSSRKLVSLSEPSSCKRQERVVGKGYSREAAVRFSGSTTWNSFSERRAERPEADNRPGVGKSCKGGAVPVGPVIMRGLYPFPGVKEFVYSNSEGVRLYAYNFISKKMCSMAVMFGSEILEVLELELSHQLDQLTLLERLSASELKRKASEAKTKMTSKSPESLFKLKAILISPKGLFGGSDAYWPPKIGLRVNPLSTKLISSVSTFSSSQPVPACSAQATSRPFIDILSIHFGSPSFGPGYHAIRLDLFQLPMKWNMGNSPSNKASRSIHRHQMVLIPIFFRFSFGFGSLPLPVPYSSFESRPIAMRRILCRSVEESSLCFLLNREIGEGSASPVERDTLQSVTLRLPSVSAFFQRKEGSLLKVRWGPVFSRGFAKGPAC</sequence>
<reference evidence="2" key="1">
    <citation type="submission" date="2019-07" db="EMBL/GenBank/DDBJ databases">
        <title>De Novo Assembly of kiwifruit Actinidia rufa.</title>
        <authorList>
            <person name="Sugita-Konishi S."/>
            <person name="Sato K."/>
            <person name="Mori E."/>
            <person name="Abe Y."/>
            <person name="Kisaki G."/>
            <person name="Hamano K."/>
            <person name="Suezawa K."/>
            <person name="Otani M."/>
            <person name="Fukuda T."/>
            <person name="Manabe T."/>
            <person name="Gomi K."/>
            <person name="Tabuchi M."/>
            <person name="Akimitsu K."/>
            <person name="Kataoka I."/>
        </authorList>
    </citation>
    <scope>NUCLEOTIDE SEQUENCE [LARGE SCALE GENOMIC DNA]</scope>
    <source>
        <strain evidence="2">cv. Fuchu</strain>
    </source>
</reference>
<dbReference type="EMBL" id="BJWL01000035">
    <property type="protein sequence ID" value="GFS28136.1"/>
    <property type="molecule type" value="Genomic_DNA"/>
</dbReference>
<dbReference type="AlphaFoldDB" id="A0A7J0D682"/>
<name>A0A7J0D682_9ERIC</name>
<evidence type="ECO:0000313" key="2">
    <source>
        <dbReference type="Proteomes" id="UP000585474"/>
    </source>
</evidence>
<keyword evidence="2" id="KW-1185">Reference proteome</keyword>
<proteinExistence type="predicted"/>
<organism evidence="1 2">
    <name type="scientific">Actinidia rufa</name>
    <dbReference type="NCBI Taxonomy" id="165716"/>
    <lineage>
        <taxon>Eukaryota</taxon>
        <taxon>Viridiplantae</taxon>
        <taxon>Streptophyta</taxon>
        <taxon>Embryophyta</taxon>
        <taxon>Tracheophyta</taxon>
        <taxon>Spermatophyta</taxon>
        <taxon>Magnoliopsida</taxon>
        <taxon>eudicotyledons</taxon>
        <taxon>Gunneridae</taxon>
        <taxon>Pentapetalae</taxon>
        <taxon>asterids</taxon>
        <taxon>Ericales</taxon>
        <taxon>Actinidiaceae</taxon>
        <taxon>Actinidia</taxon>
    </lineage>
</organism>
<accession>A0A7J0D682</accession>